<evidence type="ECO:0000256" key="1">
    <source>
        <dbReference type="ARBA" id="ARBA00023125"/>
    </source>
</evidence>
<sequence length="157" mass="17930">MESSSVDILIVEDEKELGESIKMLLEAQGYRVEIASTGREAEERIQNKKYDIAIIDLLLPDISGIDVLKSFDPRQFPRTRKIILTGHASLESAIQALNLGADAYLVKPVSPENMLKTIKEQLEKQSQEIAMVQEKVMMLVERTLRERLKKLEDEKYI</sequence>
<reference evidence="4 5" key="1">
    <citation type="journal article" date="2019" name="Nat. Microbiol.">
        <title>Expanding anaerobic alkane metabolism in the domain of Archaea.</title>
        <authorList>
            <person name="Wang Y."/>
            <person name="Wegener G."/>
            <person name="Hou J."/>
            <person name="Wang F."/>
            <person name="Xiao X."/>
        </authorList>
    </citation>
    <scope>NUCLEOTIDE SEQUENCE [LARGE SCALE GENOMIC DNA]</scope>
    <source>
        <strain evidence="4">WYZ-LMO10</strain>
    </source>
</reference>
<dbReference type="Gene3D" id="3.40.50.2300">
    <property type="match status" value="1"/>
</dbReference>
<keyword evidence="1" id="KW-0238">DNA-binding</keyword>
<dbReference type="PANTHER" id="PTHR48111:SF9">
    <property type="entry name" value="TWO-COMPONENT RESPONSE REGULATOR RECEIVER PROTEIN"/>
    <property type="match status" value="1"/>
</dbReference>
<name>A0A523B9B9_9CREN</name>
<evidence type="ECO:0000313" key="4">
    <source>
        <dbReference type="EMBL" id="TDA37527.1"/>
    </source>
</evidence>
<dbReference type="Proteomes" id="UP000315399">
    <property type="component" value="Unassembled WGS sequence"/>
</dbReference>
<dbReference type="GO" id="GO:0006355">
    <property type="term" value="P:regulation of DNA-templated transcription"/>
    <property type="evidence" value="ECO:0007669"/>
    <property type="project" value="TreeGrafter"/>
</dbReference>
<dbReference type="CDD" id="cd17574">
    <property type="entry name" value="REC_OmpR"/>
    <property type="match status" value="1"/>
</dbReference>
<dbReference type="GO" id="GO:0032993">
    <property type="term" value="C:protein-DNA complex"/>
    <property type="evidence" value="ECO:0007669"/>
    <property type="project" value="TreeGrafter"/>
</dbReference>
<dbReference type="PROSITE" id="PS50110">
    <property type="entry name" value="RESPONSE_REGULATORY"/>
    <property type="match status" value="1"/>
</dbReference>
<dbReference type="SMART" id="SM00448">
    <property type="entry name" value="REC"/>
    <property type="match status" value="1"/>
</dbReference>
<dbReference type="PANTHER" id="PTHR48111">
    <property type="entry name" value="REGULATOR OF RPOS"/>
    <property type="match status" value="1"/>
</dbReference>
<feature type="coiled-coil region" evidence="2">
    <location>
        <begin position="115"/>
        <end position="142"/>
    </location>
</feature>
<organism evidence="4 5">
    <name type="scientific">Thermoproteota archaeon</name>
    <dbReference type="NCBI Taxonomy" id="2056631"/>
    <lineage>
        <taxon>Archaea</taxon>
        <taxon>Thermoproteota</taxon>
    </lineage>
</organism>
<dbReference type="InterPro" id="IPR039420">
    <property type="entry name" value="WalR-like"/>
</dbReference>
<dbReference type="EMBL" id="QNVH01000068">
    <property type="protein sequence ID" value="TDA37527.1"/>
    <property type="molecule type" value="Genomic_DNA"/>
</dbReference>
<dbReference type="SUPFAM" id="SSF52172">
    <property type="entry name" value="CheY-like"/>
    <property type="match status" value="1"/>
</dbReference>
<proteinExistence type="predicted"/>
<evidence type="ECO:0000313" key="5">
    <source>
        <dbReference type="Proteomes" id="UP000315399"/>
    </source>
</evidence>
<dbReference type="GO" id="GO:0000976">
    <property type="term" value="F:transcription cis-regulatory region binding"/>
    <property type="evidence" value="ECO:0007669"/>
    <property type="project" value="TreeGrafter"/>
</dbReference>
<dbReference type="GO" id="GO:0005829">
    <property type="term" value="C:cytosol"/>
    <property type="evidence" value="ECO:0007669"/>
    <property type="project" value="TreeGrafter"/>
</dbReference>
<dbReference type="Pfam" id="PF00072">
    <property type="entry name" value="Response_reg"/>
    <property type="match status" value="1"/>
</dbReference>
<feature type="domain" description="Response regulatory" evidence="3">
    <location>
        <begin position="7"/>
        <end position="122"/>
    </location>
</feature>
<evidence type="ECO:0000259" key="3">
    <source>
        <dbReference type="PROSITE" id="PS50110"/>
    </source>
</evidence>
<dbReference type="GO" id="GO:0000156">
    <property type="term" value="F:phosphorelay response regulator activity"/>
    <property type="evidence" value="ECO:0007669"/>
    <property type="project" value="TreeGrafter"/>
</dbReference>
<evidence type="ECO:0000256" key="2">
    <source>
        <dbReference type="SAM" id="Coils"/>
    </source>
</evidence>
<protein>
    <recommendedName>
        <fullName evidence="3">Response regulatory domain-containing protein</fullName>
    </recommendedName>
</protein>
<dbReference type="InterPro" id="IPR001789">
    <property type="entry name" value="Sig_transdc_resp-reg_receiver"/>
</dbReference>
<gene>
    <name evidence="4" type="ORF">DSO08_05615</name>
</gene>
<accession>A0A523B9B9</accession>
<keyword evidence="2" id="KW-0175">Coiled coil</keyword>
<dbReference type="InterPro" id="IPR011006">
    <property type="entry name" value="CheY-like_superfamily"/>
</dbReference>
<dbReference type="AlphaFoldDB" id="A0A523B9B9"/>
<comment type="caution">
    <text evidence="4">The sequence shown here is derived from an EMBL/GenBank/DDBJ whole genome shotgun (WGS) entry which is preliminary data.</text>
</comment>